<feature type="domain" description="RING-type" evidence="2">
    <location>
        <begin position="319"/>
        <end position="360"/>
    </location>
</feature>
<dbReference type="PANTHER" id="PTHR46400">
    <property type="entry name" value="RING/U-BOX SUPERFAMILY PROTEIN"/>
    <property type="match status" value="1"/>
</dbReference>
<dbReference type="InterPro" id="IPR001841">
    <property type="entry name" value="Znf_RING"/>
</dbReference>
<name>A0ABQ7ML39_BRACM</name>
<accession>A0ABQ7ML39</accession>
<comment type="caution">
    <text evidence="3">The sequence shown here is derived from an EMBL/GenBank/DDBJ whole genome shotgun (WGS) entry which is preliminary data.</text>
</comment>
<evidence type="ECO:0000313" key="3">
    <source>
        <dbReference type="EMBL" id="KAG5399444.1"/>
    </source>
</evidence>
<keyword evidence="1" id="KW-0479">Metal-binding</keyword>
<dbReference type="EMBL" id="JADBGQ010000004">
    <property type="protein sequence ID" value="KAG5399444.1"/>
    <property type="molecule type" value="Genomic_DNA"/>
</dbReference>
<evidence type="ECO:0000256" key="1">
    <source>
        <dbReference type="PROSITE-ProRule" id="PRU00175"/>
    </source>
</evidence>
<dbReference type="CDD" id="cd23115">
    <property type="entry name" value="RING-H2_BB-like"/>
    <property type="match status" value="1"/>
</dbReference>
<evidence type="ECO:0000313" key="4">
    <source>
        <dbReference type="Proteomes" id="UP000823674"/>
    </source>
</evidence>
<dbReference type="PROSITE" id="PS50089">
    <property type="entry name" value="ZF_RING_2"/>
    <property type="match status" value="1"/>
</dbReference>
<sequence>MKSVEGCVSPHIFLPASSTAFSLQLTRPSTSYWSEILLCRRLQSPLAAPTLVECMHIPLPSPRALVSFLSHYSSASTASWTCSGFVHSYLVRYFKLDFKSTHLPQGHLTLLPLLLNASHSLLPIAIAEMNGDRPDSHYPETGFPYAASASYMDFYGGAAQDPLNYAHAGTMHPHQDSLYWTMNTNAYKFGFSGSDNASFYGSYDLNDHLSRMSIGRTNWEYLPMVNVDESVPRSVQVGDTDDHSDAEECIAIEHDPESPQVSWQDDIDPDTMTYEELIELGEAVGSESRGLSQELIETLPTRKYKFGSFFSRKRAGDRCVICQLKYKIGEKQMNLPCKHVYHSECISKWLSINKICPVCNSEVFGEPSTH</sequence>
<dbReference type="Gene3D" id="3.30.40.10">
    <property type="entry name" value="Zinc/RING finger domain, C3HC4 (zinc finger)"/>
    <property type="match status" value="1"/>
</dbReference>
<keyword evidence="4" id="KW-1185">Reference proteome</keyword>
<evidence type="ECO:0000259" key="2">
    <source>
        <dbReference type="PROSITE" id="PS50089"/>
    </source>
</evidence>
<organism evidence="3 4">
    <name type="scientific">Brassica rapa subsp. trilocularis</name>
    <dbReference type="NCBI Taxonomy" id="1813537"/>
    <lineage>
        <taxon>Eukaryota</taxon>
        <taxon>Viridiplantae</taxon>
        <taxon>Streptophyta</taxon>
        <taxon>Embryophyta</taxon>
        <taxon>Tracheophyta</taxon>
        <taxon>Spermatophyta</taxon>
        <taxon>Magnoliopsida</taxon>
        <taxon>eudicotyledons</taxon>
        <taxon>Gunneridae</taxon>
        <taxon>Pentapetalae</taxon>
        <taxon>rosids</taxon>
        <taxon>malvids</taxon>
        <taxon>Brassicales</taxon>
        <taxon>Brassicaceae</taxon>
        <taxon>Brassiceae</taxon>
        <taxon>Brassica</taxon>
    </lineage>
</organism>
<reference evidence="3 4" key="1">
    <citation type="submission" date="2021-03" db="EMBL/GenBank/DDBJ databases">
        <authorList>
            <person name="King G.J."/>
            <person name="Bancroft I."/>
            <person name="Baten A."/>
            <person name="Bloomfield J."/>
            <person name="Borpatragohain P."/>
            <person name="He Z."/>
            <person name="Irish N."/>
            <person name="Irwin J."/>
            <person name="Liu K."/>
            <person name="Mauleon R.P."/>
            <person name="Moore J."/>
            <person name="Morris R."/>
            <person name="Ostergaard L."/>
            <person name="Wang B."/>
            <person name="Wells R."/>
        </authorList>
    </citation>
    <scope>NUCLEOTIDE SEQUENCE [LARGE SCALE GENOMIC DNA]</scope>
    <source>
        <strain evidence="3">R-o-18</strain>
        <tissue evidence="3">Leaf</tissue>
    </source>
</reference>
<protein>
    <recommendedName>
        <fullName evidence="2">RING-type domain-containing protein</fullName>
    </recommendedName>
</protein>
<dbReference type="Pfam" id="PF13639">
    <property type="entry name" value="zf-RING_2"/>
    <property type="match status" value="1"/>
</dbReference>
<dbReference type="InterPro" id="IPR013083">
    <property type="entry name" value="Znf_RING/FYVE/PHD"/>
</dbReference>
<dbReference type="InterPro" id="IPR048217">
    <property type="entry name" value="BB-like_RING-H2"/>
</dbReference>
<keyword evidence="1" id="KW-0863">Zinc-finger</keyword>
<gene>
    <name evidence="3" type="primary">A04p000040.1_BraROA</name>
    <name evidence="3" type="ORF">IGI04_014051</name>
</gene>
<dbReference type="InterPro" id="IPR033276">
    <property type="entry name" value="BB"/>
</dbReference>
<dbReference type="SMART" id="SM00184">
    <property type="entry name" value="RING"/>
    <property type="match status" value="1"/>
</dbReference>
<proteinExistence type="predicted"/>
<dbReference type="SUPFAM" id="SSF57850">
    <property type="entry name" value="RING/U-box"/>
    <property type="match status" value="1"/>
</dbReference>
<dbReference type="PANTHER" id="PTHR46400:SF5">
    <property type="entry name" value="RING-TYPE DOMAIN-CONTAINING PROTEIN"/>
    <property type="match status" value="1"/>
</dbReference>
<dbReference type="Proteomes" id="UP000823674">
    <property type="component" value="Chromosome A04"/>
</dbReference>
<keyword evidence="1" id="KW-0862">Zinc</keyword>